<gene>
    <name evidence="1" type="ORF">L6164_018423</name>
</gene>
<evidence type="ECO:0000313" key="1">
    <source>
        <dbReference type="EMBL" id="KAI4333643.1"/>
    </source>
</evidence>
<name>A0ACB9NAZ9_BAUVA</name>
<dbReference type="EMBL" id="CM039432">
    <property type="protein sequence ID" value="KAI4333643.1"/>
    <property type="molecule type" value="Genomic_DNA"/>
</dbReference>
<protein>
    <submittedName>
        <fullName evidence="1">Uncharacterized protein</fullName>
    </submittedName>
</protein>
<organism evidence="1 2">
    <name type="scientific">Bauhinia variegata</name>
    <name type="common">Purple orchid tree</name>
    <name type="synonym">Phanera variegata</name>
    <dbReference type="NCBI Taxonomy" id="167791"/>
    <lineage>
        <taxon>Eukaryota</taxon>
        <taxon>Viridiplantae</taxon>
        <taxon>Streptophyta</taxon>
        <taxon>Embryophyta</taxon>
        <taxon>Tracheophyta</taxon>
        <taxon>Spermatophyta</taxon>
        <taxon>Magnoliopsida</taxon>
        <taxon>eudicotyledons</taxon>
        <taxon>Gunneridae</taxon>
        <taxon>Pentapetalae</taxon>
        <taxon>rosids</taxon>
        <taxon>fabids</taxon>
        <taxon>Fabales</taxon>
        <taxon>Fabaceae</taxon>
        <taxon>Cercidoideae</taxon>
        <taxon>Cercideae</taxon>
        <taxon>Bauhiniinae</taxon>
        <taxon>Bauhinia</taxon>
    </lineage>
</organism>
<evidence type="ECO:0000313" key="2">
    <source>
        <dbReference type="Proteomes" id="UP000828941"/>
    </source>
</evidence>
<dbReference type="Proteomes" id="UP000828941">
    <property type="component" value="Chromosome 7"/>
</dbReference>
<keyword evidence="2" id="KW-1185">Reference proteome</keyword>
<reference evidence="1 2" key="1">
    <citation type="journal article" date="2022" name="DNA Res.">
        <title>Chromosomal-level genome assembly of the orchid tree Bauhinia variegata (Leguminosae; Cercidoideae) supports the allotetraploid origin hypothesis of Bauhinia.</title>
        <authorList>
            <person name="Zhong Y."/>
            <person name="Chen Y."/>
            <person name="Zheng D."/>
            <person name="Pang J."/>
            <person name="Liu Y."/>
            <person name="Luo S."/>
            <person name="Meng S."/>
            <person name="Qian L."/>
            <person name="Wei D."/>
            <person name="Dai S."/>
            <person name="Zhou R."/>
        </authorList>
    </citation>
    <scope>NUCLEOTIDE SEQUENCE [LARGE SCALE GENOMIC DNA]</scope>
    <source>
        <strain evidence="1">BV-YZ2020</strain>
    </source>
</reference>
<comment type="caution">
    <text evidence="1">The sequence shown here is derived from an EMBL/GenBank/DDBJ whole genome shotgun (WGS) entry which is preliminary data.</text>
</comment>
<accession>A0ACB9NAZ9</accession>
<proteinExistence type="predicted"/>
<sequence length="557" mass="65382">MRFVILPQSPFVHEEAQSFYKRMIFIRPRPWDKSSTTNMLRKIKLVTTLSRENNQGILKPLSLDPLSHNPVSSIVRSHLYNVSNLRSPESQNSETTTPRPQQYFLGIIETTRLVHSIAHSEKSTNSNQDPSYQSALFVQNLLKFRRSKPIEQIEQALGQCGFELNDDLVLNVLRRHRSDWKPAYVFFNWISKVSIAGNGYTPSSEVWNEILDILGKMKRFEEVNQVFDEMSKRKGLVNEETFRTLLNRYSAAHMVQETIDIFYKRKEFGMELDSTAFQTLLMWLCRYKHVEAAETLFYSKRKEFRPDIKTWNVILNGWCVLGNVHEAKRFWKDILASGCKPDLFTYGTFIKALTKKGKLGTALKLFRGMWDKGCKTDVVICNCIIDALCFKKRIPQALEVFHEMNERGCPPNVATYNSLVKYLCKIRRMEKVYELVNEMEYKKGSCLPNAITYSYLLSSLKNPEEVPKLLERMERNGCNMNDDIYNLILRLYMEWDDQDGVRKTWEEMERNGWGPDQRSYTIMIHGHYDKRRTKDALRYFKEMTSKGMVPEPRTENW</sequence>